<dbReference type="InterPro" id="IPR002575">
    <property type="entry name" value="Aminoglycoside_PTrfase"/>
</dbReference>
<dbReference type="InterPro" id="IPR011009">
    <property type="entry name" value="Kinase-like_dom_sf"/>
</dbReference>
<evidence type="ECO:0000313" key="2">
    <source>
        <dbReference type="EMBL" id="CAB4565472.1"/>
    </source>
</evidence>
<gene>
    <name evidence="2" type="ORF">UFOPK1684_00393</name>
    <name evidence="3" type="ORF">UFOPK2158_00055</name>
</gene>
<name>A0A6J6DMX4_9ZZZZ</name>
<evidence type="ECO:0000259" key="1">
    <source>
        <dbReference type="Pfam" id="PF01636"/>
    </source>
</evidence>
<feature type="domain" description="Aminoglycoside phosphotransferase" evidence="1">
    <location>
        <begin position="52"/>
        <end position="283"/>
    </location>
</feature>
<protein>
    <submittedName>
        <fullName evidence="2">Unannotated protein</fullName>
    </submittedName>
</protein>
<sequence length="343" mass="37073">MKILWENTQLCSVWQASPGLADAYPGAMSHTPLMLSALASSAVPGLQVVSAQQLSLGQRNAALVHDVHGNACVVSLSSSDAEEAVVRERISAAQALTEGLRSRLPFQVPRILGTLTVQGRTLSVSDYLPGQSPIAKNLTPELATAIGQALADIHQLPTTTLSDHHRPVASALDSLREAAGIVDRTAATGLLPQSLLRRWETACEDRALWQCEVTVIHGRMGLGRFLAGNNRILGVTGWRNFRVGDPAHDMAWLSTPSSQSFSAAAITAYHSARNHADRWIMQRARFWAELDVAKWLLHGMDLGNDTITQDATDMLVALNDRVSGDLDQAITQTISHARHPLAQ</sequence>
<organism evidence="2">
    <name type="scientific">freshwater metagenome</name>
    <dbReference type="NCBI Taxonomy" id="449393"/>
    <lineage>
        <taxon>unclassified sequences</taxon>
        <taxon>metagenomes</taxon>
        <taxon>ecological metagenomes</taxon>
    </lineage>
</organism>
<accession>A0A6J6DMX4</accession>
<dbReference type="SUPFAM" id="SSF56112">
    <property type="entry name" value="Protein kinase-like (PK-like)"/>
    <property type="match status" value="1"/>
</dbReference>
<reference evidence="2" key="1">
    <citation type="submission" date="2020-05" db="EMBL/GenBank/DDBJ databases">
        <authorList>
            <person name="Chiriac C."/>
            <person name="Salcher M."/>
            <person name="Ghai R."/>
            <person name="Kavagutti S V."/>
        </authorList>
    </citation>
    <scope>NUCLEOTIDE SEQUENCE</scope>
</reference>
<evidence type="ECO:0000313" key="3">
    <source>
        <dbReference type="EMBL" id="CAB4633986.1"/>
    </source>
</evidence>
<dbReference type="AlphaFoldDB" id="A0A6J6DMX4"/>
<dbReference type="EMBL" id="CAEZVY010000004">
    <property type="protein sequence ID" value="CAB4633986.1"/>
    <property type="molecule type" value="Genomic_DNA"/>
</dbReference>
<dbReference type="EMBL" id="CAEZTM010000011">
    <property type="protein sequence ID" value="CAB4565472.1"/>
    <property type="molecule type" value="Genomic_DNA"/>
</dbReference>
<dbReference type="Gene3D" id="3.90.1200.10">
    <property type="match status" value="1"/>
</dbReference>
<dbReference type="Pfam" id="PF01636">
    <property type="entry name" value="APH"/>
    <property type="match status" value="1"/>
</dbReference>
<proteinExistence type="predicted"/>